<reference evidence="2 3" key="1">
    <citation type="submission" date="2020-08" db="EMBL/GenBank/DDBJ databases">
        <title>Genomic Encyclopedia of Type Strains, Phase IV (KMG-IV): sequencing the most valuable type-strain genomes for metagenomic binning, comparative biology and taxonomic classification.</title>
        <authorList>
            <person name="Goeker M."/>
        </authorList>
    </citation>
    <scope>NUCLEOTIDE SEQUENCE [LARGE SCALE GENOMIC DNA]</scope>
    <source>
        <strain evidence="2 3">DSM 15867</strain>
    </source>
</reference>
<keyword evidence="1" id="KW-0812">Transmembrane</keyword>
<evidence type="ECO:0008006" key="4">
    <source>
        <dbReference type="Google" id="ProtNLM"/>
    </source>
</evidence>
<organism evidence="2 3">
    <name type="scientific">Sphingomonas abaci</name>
    <dbReference type="NCBI Taxonomy" id="237611"/>
    <lineage>
        <taxon>Bacteria</taxon>
        <taxon>Pseudomonadati</taxon>
        <taxon>Pseudomonadota</taxon>
        <taxon>Alphaproteobacteria</taxon>
        <taxon>Sphingomonadales</taxon>
        <taxon>Sphingomonadaceae</taxon>
        <taxon>Sphingomonas</taxon>
    </lineage>
</organism>
<feature type="transmembrane region" description="Helical" evidence="1">
    <location>
        <begin position="61"/>
        <end position="80"/>
    </location>
</feature>
<evidence type="ECO:0000313" key="2">
    <source>
        <dbReference type="EMBL" id="MBB4619701.1"/>
    </source>
</evidence>
<dbReference type="RefSeq" id="WP_184116943.1">
    <property type="nucleotide sequence ID" value="NZ_JACHNY010000013.1"/>
</dbReference>
<feature type="transmembrane region" description="Helical" evidence="1">
    <location>
        <begin position="87"/>
        <end position="106"/>
    </location>
</feature>
<evidence type="ECO:0000256" key="1">
    <source>
        <dbReference type="SAM" id="Phobius"/>
    </source>
</evidence>
<protein>
    <recommendedName>
        <fullName evidence="4">Iron transporter</fullName>
    </recommendedName>
</protein>
<accession>A0A7W7AMA3</accession>
<gene>
    <name evidence="2" type="ORF">GGQ96_003860</name>
</gene>
<proteinExistence type="predicted"/>
<keyword evidence="1" id="KW-1133">Transmembrane helix</keyword>
<dbReference type="AlphaFoldDB" id="A0A7W7AMA3"/>
<keyword evidence="3" id="KW-1185">Reference proteome</keyword>
<name>A0A7W7AMA3_9SPHN</name>
<comment type="caution">
    <text evidence="2">The sequence shown here is derived from an EMBL/GenBank/DDBJ whole genome shotgun (WGS) entry which is preliminary data.</text>
</comment>
<dbReference type="EMBL" id="JACHNY010000013">
    <property type="protein sequence ID" value="MBB4619701.1"/>
    <property type="molecule type" value="Genomic_DNA"/>
</dbReference>
<dbReference type="Proteomes" id="UP000574769">
    <property type="component" value="Unassembled WGS sequence"/>
</dbReference>
<evidence type="ECO:0000313" key="3">
    <source>
        <dbReference type="Proteomes" id="UP000574769"/>
    </source>
</evidence>
<keyword evidence="1" id="KW-0472">Membrane</keyword>
<feature type="transmembrane region" description="Helical" evidence="1">
    <location>
        <begin position="21"/>
        <end position="49"/>
    </location>
</feature>
<sequence>MFVERGHPAPSPSSTRRHLRPIVWAMAARSVTALVGGYAAAAVLATLAARLLPVDRVEATGWAMIAAFLIYAAIGLWCFHEPRLARVAGIVWGVALLGGAAAWWLGVRP</sequence>